<sequence>MNRASKTGANEINTYLRQFDREQLLELGAVLYEMVKKQCQTGFDDRGQPVTKKHFAALNGMRKILKDRDAS</sequence>
<evidence type="ECO:0000313" key="1">
    <source>
        <dbReference type="EMBL" id="NMV42057.1"/>
    </source>
</evidence>
<organism evidence="1 2">
    <name type="scientific">Ralstonia insidiosa</name>
    <dbReference type="NCBI Taxonomy" id="190721"/>
    <lineage>
        <taxon>Bacteria</taxon>
        <taxon>Pseudomonadati</taxon>
        <taxon>Pseudomonadota</taxon>
        <taxon>Betaproteobacteria</taxon>
        <taxon>Burkholderiales</taxon>
        <taxon>Burkholderiaceae</taxon>
        <taxon>Ralstonia</taxon>
    </lineage>
</organism>
<dbReference type="AlphaFoldDB" id="A0A848P9B8"/>
<evidence type="ECO:0000313" key="2">
    <source>
        <dbReference type="Proteomes" id="UP000575469"/>
    </source>
</evidence>
<accession>A0A848P9B8</accession>
<name>A0A848P9B8_9RALS</name>
<gene>
    <name evidence="1" type="ORF">HGR00_29500</name>
</gene>
<reference evidence="1 2" key="1">
    <citation type="submission" date="2020-04" db="EMBL/GenBank/DDBJ databases">
        <title>Ralstonia insidiosa genome sequencing and assembly.</title>
        <authorList>
            <person name="Martins R.C.R."/>
            <person name="Perdigao-Neto L.V."/>
            <person name="Levin A.S.S."/>
            <person name="Costa S.F."/>
        </authorList>
    </citation>
    <scope>NUCLEOTIDE SEQUENCE [LARGE SCALE GENOMIC DNA]</scope>
    <source>
        <strain evidence="1 2">5047</strain>
    </source>
</reference>
<protein>
    <submittedName>
        <fullName evidence="1">Uncharacterized protein</fullName>
    </submittedName>
</protein>
<dbReference type="Proteomes" id="UP000575469">
    <property type="component" value="Unassembled WGS sequence"/>
</dbReference>
<dbReference type="RefSeq" id="WP_169341997.1">
    <property type="nucleotide sequence ID" value="NZ_JABBZM010000045.1"/>
</dbReference>
<dbReference type="EMBL" id="JABBZM010000045">
    <property type="protein sequence ID" value="NMV42057.1"/>
    <property type="molecule type" value="Genomic_DNA"/>
</dbReference>
<proteinExistence type="predicted"/>
<comment type="caution">
    <text evidence="1">The sequence shown here is derived from an EMBL/GenBank/DDBJ whole genome shotgun (WGS) entry which is preliminary data.</text>
</comment>